<sequence length="643" mass="71439">MASEKTQFHDEELASKINELAEKIHTQEDHPSLLGQFVHGFANLVIGGGLNPKGKDFVEKVVQFLASLSNESKARDLATGFLVKKLWFELEHPPKTLLGFGGPNPPITADPDLRYRSADGSNNNPEHPLLGAAGSHYARTTEAKRPKLPNPPSPSDIFDKLLLRTGPAKTHPNGISNMLFYLATIIIHDIFHTDDRDPTRAKGSSYLDLAPLYGHSQKEQDGVRSFKDGLLKKDAFAEFRLIGQPPGVCAFIIAFNRFHNYVVTNLAKINEDGRFSLPMGLVAGSDAEAAAIKKRDNDLFQHGRLITCGLYINIILNDYIRAILNLNQNPNFKSNWNLDPRPDIAGVNIPKATGNQVSVEFNMIYRWHATINDANTEWTEKFMKKVFGEDYDPNSLTVTQFLAGARKWAMEVVAVEPAKREFGGIKRQADGSFTEADLVNLINVATEKPGAAFGAKSTPLVMKPIEMLGIQSQRQWGIATLNEVRAKFNLVPHKTFLDVNPDPAVAKALSELYPTPDDIEFYPGIQVEEAKKPWFPASGLCPGYTISVAILADAVALCRGDRFYTTDYTPANLTKWGFETASSKFNQAEGGVFYKLLQNAFPGWYKDNSVWALYPLQTPEMNKKILTSHKIAEKFDFEKPSKA</sequence>
<keyword evidence="2 6" id="KW-0479">Metal-binding</keyword>
<dbReference type="AlphaFoldDB" id="A0A1L7XEC0"/>
<dbReference type="EMBL" id="FJOG01000023">
    <property type="protein sequence ID" value="CZR63372.1"/>
    <property type="molecule type" value="Genomic_DNA"/>
</dbReference>
<evidence type="ECO:0000256" key="2">
    <source>
        <dbReference type="ARBA" id="ARBA00022723"/>
    </source>
</evidence>
<gene>
    <name evidence="7" type="ORF">PAC_13269</name>
</gene>
<evidence type="ECO:0000256" key="1">
    <source>
        <dbReference type="ARBA" id="ARBA00022617"/>
    </source>
</evidence>
<dbReference type="GO" id="GO:0006631">
    <property type="term" value="P:fatty acid metabolic process"/>
    <property type="evidence" value="ECO:0007669"/>
    <property type="project" value="UniProtKB-ARBA"/>
</dbReference>
<dbReference type="InterPro" id="IPR050783">
    <property type="entry name" value="Oxylipin_biosynth_metab"/>
</dbReference>
<dbReference type="InterPro" id="IPR010255">
    <property type="entry name" value="Haem_peroxidase_sf"/>
</dbReference>
<dbReference type="Gene3D" id="1.10.640.10">
    <property type="entry name" value="Haem peroxidase domain superfamily, animal type"/>
    <property type="match status" value="1"/>
</dbReference>
<dbReference type="GO" id="GO:0006979">
    <property type="term" value="P:response to oxidative stress"/>
    <property type="evidence" value="ECO:0007669"/>
    <property type="project" value="InterPro"/>
</dbReference>
<dbReference type="InterPro" id="IPR037120">
    <property type="entry name" value="Haem_peroxidase_sf_animal"/>
</dbReference>
<evidence type="ECO:0000256" key="3">
    <source>
        <dbReference type="ARBA" id="ARBA00022964"/>
    </source>
</evidence>
<keyword evidence="3" id="KW-0223">Dioxygenase</keyword>
<keyword evidence="5 6" id="KW-0408">Iron</keyword>
<dbReference type="PRINTS" id="PR00457">
    <property type="entry name" value="ANPEROXIDASE"/>
</dbReference>
<dbReference type="STRING" id="576137.A0A1L7XEC0"/>
<accession>A0A1L7XEC0</accession>
<reference evidence="7 8" key="1">
    <citation type="submission" date="2016-03" db="EMBL/GenBank/DDBJ databases">
        <authorList>
            <person name="Ploux O."/>
        </authorList>
    </citation>
    <scope>NUCLEOTIDE SEQUENCE [LARGE SCALE GENOMIC DNA]</scope>
    <source>
        <strain evidence="7 8">UAMH 11012</strain>
    </source>
</reference>
<evidence type="ECO:0008006" key="9">
    <source>
        <dbReference type="Google" id="ProtNLM"/>
    </source>
</evidence>
<dbReference type="PANTHER" id="PTHR11903:SF37">
    <property type="entry name" value="PSI-PRODUCING OXYGENASE A"/>
    <property type="match status" value="1"/>
</dbReference>
<dbReference type="Pfam" id="PF03098">
    <property type="entry name" value="An_peroxidase"/>
    <property type="match status" value="2"/>
</dbReference>
<dbReference type="PANTHER" id="PTHR11903">
    <property type="entry name" value="PROSTAGLANDIN G/H SYNTHASE"/>
    <property type="match status" value="1"/>
</dbReference>
<evidence type="ECO:0000256" key="6">
    <source>
        <dbReference type="PIRSR" id="PIRSR619791-2"/>
    </source>
</evidence>
<feature type="binding site" description="axial binding residue" evidence="6">
    <location>
        <position position="368"/>
    </location>
    <ligand>
        <name>heme b</name>
        <dbReference type="ChEBI" id="CHEBI:60344"/>
    </ligand>
    <ligandPart>
        <name>Fe</name>
        <dbReference type="ChEBI" id="CHEBI:18248"/>
    </ligandPart>
</feature>
<evidence type="ECO:0000313" key="8">
    <source>
        <dbReference type="Proteomes" id="UP000184330"/>
    </source>
</evidence>
<evidence type="ECO:0000313" key="7">
    <source>
        <dbReference type="EMBL" id="CZR63372.1"/>
    </source>
</evidence>
<keyword evidence="8" id="KW-1185">Reference proteome</keyword>
<evidence type="ECO:0000256" key="5">
    <source>
        <dbReference type="ARBA" id="ARBA00023004"/>
    </source>
</evidence>
<dbReference type="InterPro" id="IPR034812">
    <property type="entry name" value="Ppo-like_N"/>
</dbReference>
<dbReference type="OrthoDB" id="823504at2759"/>
<name>A0A1L7XEC0_9HELO</name>
<dbReference type="InterPro" id="IPR019791">
    <property type="entry name" value="Haem_peroxidase_animal"/>
</dbReference>
<evidence type="ECO:0000256" key="4">
    <source>
        <dbReference type="ARBA" id="ARBA00023002"/>
    </source>
</evidence>
<dbReference type="GO" id="GO:0051213">
    <property type="term" value="F:dioxygenase activity"/>
    <property type="evidence" value="ECO:0007669"/>
    <property type="project" value="UniProtKB-KW"/>
</dbReference>
<proteinExistence type="predicted"/>
<organism evidence="7 8">
    <name type="scientific">Phialocephala subalpina</name>
    <dbReference type="NCBI Taxonomy" id="576137"/>
    <lineage>
        <taxon>Eukaryota</taxon>
        <taxon>Fungi</taxon>
        <taxon>Dikarya</taxon>
        <taxon>Ascomycota</taxon>
        <taxon>Pezizomycotina</taxon>
        <taxon>Leotiomycetes</taxon>
        <taxon>Helotiales</taxon>
        <taxon>Mollisiaceae</taxon>
        <taxon>Phialocephala</taxon>
        <taxon>Phialocephala fortinii species complex</taxon>
    </lineage>
</organism>
<dbReference type="Proteomes" id="UP000184330">
    <property type="component" value="Unassembled WGS sequence"/>
</dbReference>
<keyword evidence="4" id="KW-0560">Oxidoreductase</keyword>
<protein>
    <recommendedName>
        <fullName evidence="9">Heme peroxidase</fullName>
    </recommendedName>
</protein>
<dbReference type="SUPFAM" id="SSF48113">
    <property type="entry name" value="Heme-dependent peroxidases"/>
    <property type="match status" value="1"/>
</dbReference>
<dbReference type="GO" id="GO:0020037">
    <property type="term" value="F:heme binding"/>
    <property type="evidence" value="ECO:0007669"/>
    <property type="project" value="InterPro"/>
</dbReference>
<dbReference type="PROSITE" id="PS50292">
    <property type="entry name" value="PEROXIDASE_3"/>
    <property type="match status" value="1"/>
</dbReference>
<dbReference type="CDD" id="cd09817">
    <property type="entry name" value="linoleate_diol_synthase_like"/>
    <property type="match status" value="1"/>
</dbReference>
<keyword evidence="1 6" id="KW-0349">Heme</keyword>
<dbReference type="GO" id="GO:0004601">
    <property type="term" value="F:peroxidase activity"/>
    <property type="evidence" value="ECO:0007669"/>
    <property type="project" value="InterPro"/>
</dbReference>
<dbReference type="GO" id="GO:0046872">
    <property type="term" value="F:metal ion binding"/>
    <property type="evidence" value="ECO:0007669"/>
    <property type="project" value="UniProtKB-KW"/>
</dbReference>